<evidence type="ECO:0000313" key="5">
    <source>
        <dbReference type="EMBL" id="BCA92024.1"/>
    </source>
</evidence>
<evidence type="ECO:0000256" key="1">
    <source>
        <dbReference type="ARBA" id="ARBA00022801"/>
    </source>
</evidence>
<dbReference type="InterPro" id="IPR013689">
    <property type="entry name" value="RNA_helicase_ATP-dep_HrpB_C"/>
</dbReference>
<dbReference type="Pfam" id="PF08482">
    <property type="entry name" value="HrpB_C"/>
    <property type="match status" value="1"/>
</dbReference>
<evidence type="ECO:0000256" key="3">
    <source>
        <dbReference type="SAM" id="MobiDB-lite"/>
    </source>
</evidence>
<feature type="compositionally biased region" description="Polar residues" evidence="3">
    <location>
        <begin position="329"/>
        <end position="340"/>
    </location>
</feature>
<dbReference type="GO" id="GO:0016787">
    <property type="term" value="F:hydrolase activity"/>
    <property type="evidence" value="ECO:0007669"/>
    <property type="project" value="UniProtKB-KW"/>
</dbReference>
<organism evidence="5 6">
    <name type="scientific">Vreelandella aquamarina</name>
    <dbReference type="NCBI Taxonomy" id="77097"/>
    <lineage>
        <taxon>Bacteria</taxon>
        <taxon>Pseudomonadati</taxon>
        <taxon>Pseudomonadota</taxon>
        <taxon>Gammaproteobacteria</taxon>
        <taxon>Oceanospirillales</taxon>
        <taxon>Halomonadaceae</taxon>
        <taxon>Vreelandella</taxon>
    </lineage>
</organism>
<keyword evidence="2" id="KW-0347">Helicase</keyword>
<evidence type="ECO:0000256" key="2">
    <source>
        <dbReference type="ARBA" id="ARBA00022806"/>
    </source>
</evidence>
<keyword evidence="2" id="KW-0067">ATP-binding</keyword>
<evidence type="ECO:0000259" key="4">
    <source>
        <dbReference type="Pfam" id="PF08482"/>
    </source>
</evidence>
<dbReference type="RefSeq" id="WP_232059450.1">
    <property type="nucleotide sequence ID" value="NZ_AP022821.1"/>
</dbReference>
<feature type="domain" description="ATP-dependent RNA helicase HrpB C-terminal" evidence="4">
    <location>
        <begin position="188"/>
        <end position="323"/>
    </location>
</feature>
<dbReference type="EMBL" id="AP022821">
    <property type="protein sequence ID" value="BCA92024.1"/>
    <property type="molecule type" value="Genomic_DNA"/>
</dbReference>
<gene>
    <name evidence="5" type="ORF">HMSLTHF_17990</name>
</gene>
<accession>A0A6F8SUD0</accession>
<proteinExistence type="predicted"/>
<dbReference type="GO" id="GO:0004386">
    <property type="term" value="F:helicase activity"/>
    <property type="evidence" value="ECO:0007669"/>
    <property type="project" value="UniProtKB-KW"/>
</dbReference>
<evidence type="ECO:0000313" key="6">
    <source>
        <dbReference type="Proteomes" id="UP000503197"/>
    </source>
</evidence>
<dbReference type="PANTHER" id="PTHR43519:SF1">
    <property type="entry name" value="ATP-DEPENDENT RNA HELICASE HRPB"/>
    <property type="match status" value="1"/>
</dbReference>
<protein>
    <recommendedName>
        <fullName evidence="4">ATP-dependent RNA helicase HrpB C-terminal domain-containing protein</fullName>
    </recommendedName>
</protein>
<feature type="region of interest" description="Disordered" evidence="3">
    <location>
        <begin position="321"/>
        <end position="340"/>
    </location>
</feature>
<sequence>MARVAGTTLPRNVSYEALGTLLALAYPDRVGQLITLGRFKLANGKTATLPSGHSLANASYLVAVSLESASSEAAIYLAESMTLAALTHFFPGTQRWVERIYWSESQRRLVGETVQYHGELVLASRPLTELPAEAVQRALLIELKQRPQIVFTKEVKQLQGRMALLHRLFPDQWPDWSDEALMSALDTWLSPYLVGMVRMSQLEKMPFHTHLWASLTWEEQAAFDQLVPKSLPVPSGRQVRLDYAPCLDDYPPVLALKLQEAFGWQDSPTVARGYVVVLVHLLSPAKRPLQVTQDLRSFWLNGYPEVRKEMRGRYPPYPWPSDPVAANATAKTKQGSGSTH</sequence>
<reference evidence="5 6" key="1">
    <citation type="submission" date="2020-02" db="EMBL/GenBank/DDBJ databases">
        <title>Complete Genome Sequence of Halomonas meridiana strain BAA-801, Isolated from Deep Sea Thermal Vent.</title>
        <authorList>
            <person name="Takahashi Y."/>
            <person name="Takahashi H."/>
            <person name="Galipon J."/>
            <person name="Arakawa K."/>
        </authorList>
    </citation>
    <scope>NUCLEOTIDE SEQUENCE [LARGE SCALE GENOMIC DNA]</scope>
    <source>
        <strain evidence="5 6">Slthf1</strain>
    </source>
</reference>
<dbReference type="PANTHER" id="PTHR43519">
    <property type="entry name" value="ATP-DEPENDENT RNA HELICASE HRPB"/>
    <property type="match status" value="1"/>
</dbReference>
<keyword evidence="1" id="KW-0378">Hydrolase</keyword>
<name>A0A6F8SUD0_9GAMM</name>
<keyword evidence="2" id="KW-0547">Nucleotide-binding</keyword>
<dbReference type="AlphaFoldDB" id="A0A6F8SUD0"/>
<dbReference type="Proteomes" id="UP000503197">
    <property type="component" value="Chromosome"/>
</dbReference>